<evidence type="ECO:0000313" key="1">
    <source>
        <dbReference type="EMBL" id="KAJ8375978.1"/>
    </source>
</evidence>
<organism evidence="1 2">
    <name type="scientific">Synaphobranchus kaupii</name>
    <name type="common">Kaup's arrowtooth eel</name>
    <dbReference type="NCBI Taxonomy" id="118154"/>
    <lineage>
        <taxon>Eukaryota</taxon>
        <taxon>Metazoa</taxon>
        <taxon>Chordata</taxon>
        <taxon>Craniata</taxon>
        <taxon>Vertebrata</taxon>
        <taxon>Euteleostomi</taxon>
        <taxon>Actinopterygii</taxon>
        <taxon>Neopterygii</taxon>
        <taxon>Teleostei</taxon>
        <taxon>Anguilliformes</taxon>
        <taxon>Synaphobranchidae</taxon>
        <taxon>Synaphobranchus</taxon>
    </lineage>
</organism>
<evidence type="ECO:0000313" key="2">
    <source>
        <dbReference type="Proteomes" id="UP001152622"/>
    </source>
</evidence>
<comment type="caution">
    <text evidence="1">The sequence shown here is derived from an EMBL/GenBank/DDBJ whole genome shotgun (WGS) entry which is preliminary data.</text>
</comment>
<name>A0A9Q1JAT1_SYNKA</name>
<protein>
    <submittedName>
        <fullName evidence="1">Uncharacterized protein</fullName>
    </submittedName>
</protein>
<proteinExistence type="predicted"/>
<dbReference type="EMBL" id="JAINUF010000002">
    <property type="protein sequence ID" value="KAJ8375978.1"/>
    <property type="molecule type" value="Genomic_DNA"/>
</dbReference>
<dbReference type="AlphaFoldDB" id="A0A9Q1JAT1"/>
<sequence>MRYSITRSQACGAVLITRDGRTRMLATDEGGAGARHGVRIITWPGRPAAQTGLRFVTEVLFSCKRGRRGRRLGRAPDRRRSGLSEKISLFDQPSQLSRAAIVLRTLGSAAN</sequence>
<accession>A0A9Q1JAT1</accession>
<keyword evidence="2" id="KW-1185">Reference proteome</keyword>
<reference evidence="1" key="1">
    <citation type="journal article" date="2023" name="Science">
        <title>Genome structures resolve the early diversification of teleost fishes.</title>
        <authorList>
            <person name="Parey E."/>
            <person name="Louis A."/>
            <person name="Montfort J."/>
            <person name="Bouchez O."/>
            <person name="Roques C."/>
            <person name="Iampietro C."/>
            <person name="Lluch J."/>
            <person name="Castinel A."/>
            <person name="Donnadieu C."/>
            <person name="Desvignes T."/>
            <person name="Floi Bucao C."/>
            <person name="Jouanno E."/>
            <person name="Wen M."/>
            <person name="Mejri S."/>
            <person name="Dirks R."/>
            <person name="Jansen H."/>
            <person name="Henkel C."/>
            <person name="Chen W.J."/>
            <person name="Zahm M."/>
            <person name="Cabau C."/>
            <person name="Klopp C."/>
            <person name="Thompson A.W."/>
            <person name="Robinson-Rechavi M."/>
            <person name="Braasch I."/>
            <person name="Lecointre G."/>
            <person name="Bobe J."/>
            <person name="Postlethwait J.H."/>
            <person name="Berthelot C."/>
            <person name="Roest Crollius H."/>
            <person name="Guiguen Y."/>
        </authorList>
    </citation>
    <scope>NUCLEOTIDE SEQUENCE</scope>
    <source>
        <strain evidence="1">WJC10195</strain>
    </source>
</reference>
<gene>
    <name evidence="1" type="ORF">SKAU_G00065580</name>
</gene>
<dbReference type="Proteomes" id="UP001152622">
    <property type="component" value="Chromosome 2"/>
</dbReference>